<dbReference type="InterPro" id="IPR036600">
    <property type="entry name" value="PAH_sf"/>
</dbReference>
<reference evidence="4" key="1">
    <citation type="journal article" date="2014" name="Nat. Commun.">
        <title>The emerging biofuel crop Camelina sativa retains a highly undifferentiated hexaploid genome structure.</title>
        <authorList>
            <person name="Kagale S."/>
            <person name="Koh C."/>
            <person name="Nixon J."/>
            <person name="Bollina V."/>
            <person name="Clarke W.E."/>
            <person name="Tuteja R."/>
            <person name="Spillane C."/>
            <person name="Robinson S.J."/>
            <person name="Links M.G."/>
            <person name="Clarke C."/>
            <person name="Higgins E.E."/>
            <person name="Huebert T."/>
            <person name="Sharpe A.G."/>
            <person name="Parkin I.A."/>
        </authorList>
    </citation>
    <scope>NUCLEOTIDE SEQUENCE [LARGE SCALE GENOMIC DNA]</scope>
    <source>
        <strain evidence="4">cv. DH55</strain>
    </source>
</reference>
<comment type="subcellular location">
    <subcellularLocation>
        <location evidence="1 3">Nucleus</location>
    </subcellularLocation>
</comment>
<gene>
    <name evidence="5" type="primary">LOC104705777</name>
</gene>
<sequence length="103" mass="12046">MDASNERRRQENRNNAATFLAEVKDTFHDQRDKYVMFLSIMKELRNVRNDHSNVESVVARAKELFSGHNNLIIEFNAFLPADYKITVDDDEEEDSCISTARDY</sequence>
<dbReference type="InterPro" id="IPR003822">
    <property type="entry name" value="PAH"/>
</dbReference>
<dbReference type="Pfam" id="PF02671">
    <property type="entry name" value="PAH"/>
    <property type="match status" value="1"/>
</dbReference>
<dbReference type="PANTHER" id="PTHR12346:SF8">
    <property type="entry name" value="PAIRED AMPHIPATHIC HELIX PROTEIN SIN3-LIKE 2"/>
    <property type="match status" value="1"/>
</dbReference>
<evidence type="ECO:0000256" key="3">
    <source>
        <dbReference type="PROSITE-ProRule" id="PRU00810"/>
    </source>
</evidence>
<dbReference type="SUPFAM" id="SSF47762">
    <property type="entry name" value="PAH2 domain"/>
    <property type="match status" value="1"/>
</dbReference>
<protein>
    <submittedName>
        <fullName evidence="5">Paired amphipathic helix protein Sin3-like 2</fullName>
    </submittedName>
</protein>
<accession>A0ABM0T305</accession>
<evidence type="ECO:0000313" key="4">
    <source>
        <dbReference type="Proteomes" id="UP000694864"/>
    </source>
</evidence>
<evidence type="ECO:0000313" key="5">
    <source>
        <dbReference type="RefSeq" id="XP_010420149.1"/>
    </source>
</evidence>
<evidence type="ECO:0000256" key="1">
    <source>
        <dbReference type="ARBA" id="ARBA00004123"/>
    </source>
</evidence>
<dbReference type="GeneID" id="104705777"/>
<dbReference type="PANTHER" id="PTHR12346">
    <property type="entry name" value="SIN3B-RELATED"/>
    <property type="match status" value="1"/>
</dbReference>
<dbReference type="Gene3D" id="1.20.1160.11">
    <property type="entry name" value="Paired amphipathic helix"/>
    <property type="match status" value="1"/>
</dbReference>
<organism evidence="4 5">
    <name type="scientific">Camelina sativa</name>
    <name type="common">False flax</name>
    <name type="synonym">Myagrum sativum</name>
    <dbReference type="NCBI Taxonomy" id="90675"/>
    <lineage>
        <taxon>Eukaryota</taxon>
        <taxon>Viridiplantae</taxon>
        <taxon>Streptophyta</taxon>
        <taxon>Embryophyta</taxon>
        <taxon>Tracheophyta</taxon>
        <taxon>Spermatophyta</taxon>
        <taxon>Magnoliopsida</taxon>
        <taxon>eudicotyledons</taxon>
        <taxon>Gunneridae</taxon>
        <taxon>Pentapetalae</taxon>
        <taxon>rosids</taxon>
        <taxon>malvids</taxon>
        <taxon>Brassicales</taxon>
        <taxon>Brassicaceae</taxon>
        <taxon>Camelineae</taxon>
        <taxon>Camelina</taxon>
    </lineage>
</organism>
<dbReference type="PROSITE" id="PS51477">
    <property type="entry name" value="PAH"/>
    <property type="match status" value="1"/>
</dbReference>
<dbReference type="Proteomes" id="UP000694864">
    <property type="component" value="Chromosome 8"/>
</dbReference>
<dbReference type="InterPro" id="IPR039774">
    <property type="entry name" value="Sin3-like"/>
</dbReference>
<name>A0ABM0T305_CAMSA</name>
<keyword evidence="2 3" id="KW-0539">Nucleus</keyword>
<keyword evidence="4" id="KW-1185">Reference proteome</keyword>
<dbReference type="RefSeq" id="XP_010420149.1">
    <property type="nucleotide sequence ID" value="XM_010421847.2"/>
</dbReference>
<proteinExistence type="predicted"/>
<evidence type="ECO:0000256" key="2">
    <source>
        <dbReference type="ARBA" id="ARBA00023242"/>
    </source>
</evidence>
<reference evidence="5" key="2">
    <citation type="submission" date="2025-08" db="UniProtKB">
        <authorList>
            <consortium name="RefSeq"/>
        </authorList>
    </citation>
    <scope>IDENTIFICATION</scope>
    <source>
        <tissue evidence="5">Leaf</tissue>
    </source>
</reference>